<dbReference type="EMBL" id="LUCH01002700">
    <property type="protein sequence ID" value="KAF5401109.1"/>
    <property type="molecule type" value="Genomic_DNA"/>
</dbReference>
<organism evidence="1 2">
    <name type="scientific">Paragonimus heterotremus</name>
    <dbReference type="NCBI Taxonomy" id="100268"/>
    <lineage>
        <taxon>Eukaryota</taxon>
        <taxon>Metazoa</taxon>
        <taxon>Spiralia</taxon>
        <taxon>Lophotrochozoa</taxon>
        <taxon>Platyhelminthes</taxon>
        <taxon>Trematoda</taxon>
        <taxon>Digenea</taxon>
        <taxon>Plagiorchiida</taxon>
        <taxon>Troglotremata</taxon>
        <taxon>Troglotrematidae</taxon>
        <taxon>Paragonimus</taxon>
    </lineage>
</organism>
<dbReference type="Proteomes" id="UP000748531">
    <property type="component" value="Unassembled WGS sequence"/>
</dbReference>
<gene>
    <name evidence="1" type="ORF">PHET_05540</name>
</gene>
<reference evidence="1" key="1">
    <citation type="submission" date="2019-05" db="EMBL/GenBank/DDBJ databases">
        <title>Annotation for the trematode Paragonimus heterotremus.</title>
        <authorList>
            <person name="Choi Y.-J."/>
        </authorList>
    </citation>
    <scope>NUCLEOTIDE SEQUENCE</scope>
    <source>
        <strain evidence="1">LC</strain>
    </source>
</reference>
<accession>A0A8J4WID6</accession>
<evidence type="ECO:0000313" key="2">
    <source>
        <dbReference type="Proteomes" id="UP000748531"/>
    </source>
</evidence>
<evidence type="ECO:0000313" key="1">
    <source>
        <dbReference type="EMBL" id="KAF5401109.1"/>
    </source>
</evidence>
<proteinExistence type="predicted"/>
<sequence length="96" mass="11085">SRQSIGQSKTFTNPVDLAQPHFFHILWKIPFHKRFGQLYLFLLRTRLDHILWPAWLVHPSGGSVVTTIPMFASHLNIQTTGDFLSYLLTNAYITFA</sequence>
<keyword evidence="2" id="KW-1185">Reference proteome</keyword>
<protein>
    <submittedName>
        <fullName evidence="1">Uncharacterized protein</fullName>
    </submittedName>
</protein>
<comment type="caution">
    <text evidence="1">The sequence shown here is derived from an EMBL/GenBank/DDBJ whole genome shotgun (WGS) entry which is preliminary data.</text>
</comment>
<feature type="non-terminal residue" evidence="1">
    <location>
        <position position="1"/>
    </location>
</feature>
<dbReference type="AlphaFoldDB" id="A0A8J4WID6"/>
<name>A0A8J4WID6_9TREM</name>